<dbReference type="EMBL" id="CP129682">
    <property type="protein sequence ID" value="XDS48363.1"/>
    <property type="molecule type" value="Genomic_DNA"/>
</dbReference>
<keyword evidence="6" id="KW-0813">Transport</keyword>
<dbReference type="InterPro" id="IPR000515">
    <property type="entry name" value="MetI-like"/>
</dbReference>
<dbReference type="PANTHER" id="PTHR30614">
    <property type="entry name" value="MEMBRANE COMPONENT OF AMINO ACID ABC TRANSPORTER"/>
    <property type="match status" value="1"/>
</dbReference>
<evidence type="ECO:0000256" key="4">
    <source>
        <dbReference type="ARBA" id="ARBA00022989"/>
    </source>
</evidence>
<feature type="transmembrane region" description="Helical" evidence="6">
    <location>
        <begin position="203"/>
        <end position="224"/>
    </location>
</feature>
<dbReference type="AlphaFoldDB" id="A0AB39UDK2"/>
<evidence type="ECO:0000313" key="8">
    <source>
        <dbReference type="EMBL" id="XDS46931.1"/>
    </source>
</evidence>
<keyword evidence="2 6" id="KW-0812">Transmembrane</keyword>
<comment type="similarity">
    <text evidence="6">Belongs to the binding-protein-dependent transport system permease family.</text>
</comment>
<organism evidence="8">
    <name type="scientific">Bifidobacterium fermentum</name>
    <dbReference type="NCBI Taxonomy" id="3059035"/>
    <lineage>
        <taxon>Bacteria</taxon>
        <taxon>Bacillati</taxon>
        <taxon>Actinomycetota</taxon>
        <taxon>Actinomycetes</taxon>
        <taxon>Bifidobacteriales</taxon>
        <taxon>Bifidobacteriaceae</taxon>
        <taxon>Bifidobacterium</taxon>
    </lineage>
</organism>
<keyword evidence="5 6" id="KW-0472">Membrane</keyword>
<dbReference type="Pfam" id="PF00528">
    <property type="entry name" value="BPD_transp_1"/>
    <property type="match status" value="1"/>
</dbReference>
<dbReference type="InterPro" id="IPR035906">
    <property type="entry name" value="MetI-like_sf"/>
</dbReference>
<evidence type="ECO:0000256" key="1">
    <source>
        <dbReference type="ARBA" id="ARBA00004141"/>
    </source>
</evidence>
<feature type="domain" description="ABC transmembrane type-1" evidence="7">
    <location>
        <begin position="20"/>
        <end position="221"/>
    </location>
</feature>
<feature type="transmembrane region" description="Helical" evidence="6">
    <location>
        <begin position="58"/>
        <end position="79"/>
    </location>
</feature>
<protein>
    <submittedName>
        <fullName evidence="8">Amino acid ABC transporter permease</fullName>
    </submittedName>
</protein>
<feature type="transmembrane region" description="Helical" evidence="6">
    <location>
        <begin position="166"/>
        <end position="183"/>
    </location>
</feature>
<dbReference type="PANTHER" id="PTHR30614:SF0">
    <property type="entry name" value="L-CYSTINE TRANSPORT SYSTEM PERMEASE PROTEIN TCYL"/>
    <property type="match status" value="1"/>
</dbReference>
<dbReference type="RefSeq" id="WP_369342394.1">
    <property type="nucleotide sequence ID" value="NZ_CP129675.1"/>
</dbReference>
<dbReference type="GO" id="GO:0006865">
    <property type="term" value="P:amino acid transport"/>
    <property type="evidence" value="ECO:0007669"/>
    <property type="project" value="UniProtKB-KW"/>
</dbReference>
<keyword evidence="4 6" id="KW-1133">Transmembrane helix</keyword>
<dbReference type="InterPro" id="IPR043429">
    <property type="entry name" value="ArtM/GltK/GlnP/TcyL/YhdX-like"/>
</dbReference>
<evidence type="ECO:0000256" key="5">
    <source>
        <dbReference type="ARBA" id="ARBA00023136"/>
    </source>
</evidence>
<reference evidence="8" key="1">
    <citation type="submission" date="2023-07" db="EMBL/GenBank/DDBJ databases">
        <title>Bifidobacterium aquikefiriaerophilum sp. nov. and Bifidobacterium eccum sp. nov., isolated from water kefir.</title>
        <authorList>
            <person name="Breselge S."/>
            <person name="Bellassi P."/>
            <person name="Barcenilla C."/>
            <person name="Alvarez-Ordonez A."/>
            <person name="Morelli L."/>
            <person name="Cotter P.D."/>
        </authorList>
    </citation>
    <scope>NUCLEOTIDE SEQUENCE</scope>
    <source>
        <strain evidence="10">WK012_4_13</strain>
        <strain evidence="9">WK013_4_14</strain>
        <strain evidence="8">WK048_4_13</strain>
    </source>
</reference>
<keyword evidence="3" id="KW-0029">Amino-acid transport</keyword>
<dbReference type="GO" id="GO:0005886">
    <property type="term" value="C:plasma membrane"/>
    <property type="evidence" value="ECO:0007669"/>
    <property type="project" value="UniProtKB-SubCell"/>
</dbReference>
<evidence type="ECO:0000313" key="9">
    <source>
        <dbReference type="EMBL" id="XDS48363.1"/>
    </source>
</evidence>
<dbReference type="Gene3D" id="1.10.3720.10">
    <property type="entry name" value="MetI-like"/>
    <property type="match status" value="1"/>
</dbReference>
<evidence type="ECO:0000256" key="3">
    <source>
        <dbReference type="ARBA" id="ARBA00022970"/>
    </source>
</evidence>
<feature type="transmembrane region" description="Helical" evidence="6">
    <location>
        <begin position="26"/>
        <end position="46"/>
    </location>
</feature>
<dbReference type="SUPFAM" id="SSF161098">
    <property type="entry name" value="MetI-like"/>
    <property type="match status" value="1"/>
</dbReference>
<accession>A0AB39UDK2</accession>
<dbReference type="PROSITE" id="PS50928">
    <property type="entry name" value="ABC_TM1"/>
    <property type="match status" value="1"/>
</dbReference>
<evidence type="ECO:0000256" key="2">
    <source>
        <dbReference type="ARBA" id="ARBA00022692"/>
    </source>
</evidence>
<evidence type="ECO:0000313" key="10">
    <source>
        <dbReference type="EMBL" id="XDS51431.1"/>
    </source>
</evidence>
<dbReference type="GO" id="GO:0055085">
    <property type="term" value="P:transmembrane transport"/>
    <property type="evidence" value="ECO:0007669"/>
    <property type="project" value="InterPro"/>
</dbReference>
<feature type="transmembrane region" description="Helical" evidence="6">
    <location>
        <begin position="99"/>
        <end position="122"/>
    </location>
</feature>
<sequence length="244" mass="27020">MMDLDYDFMISDLPTVVAGLPKTLMLTFWSMLFAMAMAVVFGGLILSRIAILRQSVIIINTFIKGVPLTVQLLFCYYAVPYIAKSFNGFLGYQYDPRHIPYFAAAVFALAANFGAYITDVVVSSMHAVDRGQYEAADAIGMTKFQGITHLIIPQAAVISIPSMTNYFIWLLKGTALASIVNVVEMLTTAKISAADGYQYLEAYIDAAVIYWAVCAGIEFAMGRFEHRIGFFMRQSERTITPISS</sequence>
<evidence type="ECO:0000259" key="7">
    <source>
        <dbReference type="PROSITE" id="PS50928"/>
    </source>
</evidence>
<dbReference type="EMBL" id="CP129675">
    <property type="protein sequence ID" value="XDS46931.1"/>
    <property type="molecule type" value="Genomic_DNA"/>
</dbReference>
<dbReference type="CDD" id="cd06261">
    <property type="entry name" value="TM_PBP2"/>
    <property type="match status" value="1"/>
</dbReference>
<proteinExistence type="inferred from homology"/>
<evidence type="ECO:0000256" key="6">
    <source>
        <dbReference type="RuleBase" id="RU363032"/>
    </source>
</evidence>
<comment type="subcellular location">
    <subcellularLocation>
        <location evidence="6">Cell membrane</location>
        <topology evidence="6">Multi-pass membrane protein</topology>
    </subcellularLocation>
    <subcellularLocation>
        <location evidence="1">Membrane</location>
        <topology evidence="1">Multi-pass membrane protein</topology>
    </subcellularLocation>
</comment>
<dbReference type="KEGG" id="bfk:QN062_04505"/>
<dbReference type="EMBL" id="CP129683">
    <property type="protein sequence ID" value="XDS51431.1"/>
    <property type="molecule type" value="Genomic_DNA"/>
</dbReference>
<gene>
    <name evidence="10" type="ORF">QN062_04505</name>
    <name evidence="9" type="ORF">QN216_08520</name>
    <name evidence="8" type="ORF">QN217_01945</name>
</gene>
<name>A0AB39UDK2_9BIFI</name>